<keyword evidence="1" id="KW-0805">Transcription regulation</keyword>
<evidence type="ECO:0000256" key="3">
    <source>
        <dbReference type="ARBA" id="ARBA00023163"/>
    </source>
</evidence>
<evidence type="ECO:0000256" key="2">
    <source>
        <dbReference type="ARBA" id="ARBA00023125"/>
    </source>
</evidence>
<keyword evidence="3" id="KW-0804">Transcription</keyword>
<dbReference type="GO" id="GO:0043565">
    <property type="term" value="F:sequence-specific DNA binding"/>
    <property type="evidence" value="ECO:0007669"/>
    <property type="project" value="InterPro"/>
</dbReference>
<dbReference type="Proteomes" id="UP001193920">
    <property type="component" value="Unassembled WGS sequence"/>
</dbReference>
<dbReference type="InterPro" id="IPR018060">
    <property type="entry name" value="HTH_AraC"/>
</dbReference>
<reference evidence="5" key="1">
    <citation type="submission" date="2020-09" db="EMBL/GenBank/DDBJ databases">
        <authorList>
            <person name="Palma L."/>
            <person name="Caballero P."/>
            <person name="Berry C."/>
            <person name="Del Valle E."/>
        </authorList>
    </citation>
    <scope>NUCLEOTIDE SEQUENCE</scope>
    <source>
        <strain evidence="5">M</strain>
    </source>
</reference>
<dbReference type="GO" id="GO:0003700">
    <property type="term" value="F:DNA-binding transcription factor activity"/>
    <property type="evidence" value="ECO:0007669"/>
    <property type="project" value="InterPro"/>
</dbReference>
<dbReference type="Gene3D" id="3.20.80.10">
    <property type="entry name" value="Regulatory factor, effector binding domain"/>
    <property type="match status" value="1"/>
</dbReference>
<dbReference type="SUPFAM" id="SSF46689">
    <property type="entry name" value="Homeodomain-like"/>
    <property type="match status" value="2"/>
</dbReference>
<organism evidence="5">
    <name type="scientific">Xenorhabdus szentirmaii</name>
    <dbReference type="NCBI Taxonomy" id="290112"/>
    <lineage>
        <taxon>Bacteria</taxon>
        <taxon>Pseudomonadati</taxon>
        <taxon>Pseudomonadota</taxon>
        <taxon>Gammaproteobacteria</taxon>
        <taxon>Enterobacterales</taxon>
        <taxon>Morganellaceae</taxon>
        <taxon>Xenorhabdus</taxon>
    </lineage>
</organism>
<dbReference type="EMBL" id="JACXBF010000193">
    <property type="protein sequence ID" value="MBD2800496.1"/>
    <property type="molecule type" value="Genomic_DNA"/>
</dbReference>
<comment type="caution">
    <text evidence="5">The sequence shown here is derived from an EMBL/GenBank/DDBJ whole genome shotgun (WGS) entry which is preliminary data.</text>
</comment>
<evidence type="ECO:0000313" key="5">
    <source>
        <dbReference type="EMBL" id="MBD2800496.1"/>
    </source>
</evidence>
<dbReference type="InterPro" id="IPR050959">
    <property type="entry name" value="MarA-like"/>
</dbReference>
<dbReference type="GeneID" id="97123640"/>
<dbReference type="InterPro" id="IPR011256">
    <property type="entry name" value="Reg_factor_effector_dom_sf"/>
</dbReference>
<reference evidence="5" key="2">
    <citation type="journal article" date="2024" name="Toxins">
        <title>Genome Sequence Analysis of Native Xenorhabdus Strains Isolated from Entomopathogenic Nematodes in Argentina.</title>
        <authorList>
            <person name="Palma L."/>
            <person name="Frizzo L."/>
            <person name="Kaiser S."/>
            <person name="Berry C."/>
            <person name="Caballero P."/>
            <person name="Bode H.B."/>
            <person name="Del Valle E.E."/>
        </authorList>
    </citation>
    <scope>NUCLEOTIDE SEQUENCE</scope>
    <source>
        <strain evidence="5">M</strain>
    </source>
</reference>
<evidence type="ECO:0000259" key="4">
    <source>
        <dbReference type="PROSITE" id="PS01124"/>
    </source>
</evidence>
<dbReference type="SUPFAM" id="SSF55136">
    <property type="entry name" value="Probable bacterial effector-binding domain"/>
    <property type="match status" value="1"/>
</dbReference>
<keyword evidence="2" id="KW-0238">DNA-binding</keyword>
<dbReference type="Gene3D" id="1.10.10.60">
    <property type="entry name" value="Homeodomain-like"/>
    <property type="match status" value="2"/>
</dbReference>
<dbReference type="InterPro" id="IPR009057">
    <property type="entry name" value="Homeodomain-like_sf"/>
</dbReference>
<sequence>MSVITTKTIIYELISWIENNLDNRLNIDTVAERSGYSKWHLQRIFKEITGESLGRYILKRRLYKTAVALWFSGQKAYEIAMRYQFESQQSFSRSFKSHFSVTPGIWRKTENLELNRLFPPFTSATFNIPEPTLKKIEGYDIFIHSDAGYSIIEEDSNSNQFYDDANNNLYKLLEKNIHGPIDTYVIINHEPSKNTGNFAVRIQLGHNASGYIQTSKVNVKGNYLVFKWYGKNNEFSKRVQQIYECLLLGSSYVLRPDPDIKIIRDFNVSNHAQDTYWDYEYLIPVV</sequence>
<dbReference type="PANTHER" id="PTHR47504">
    <property type="entry name" value="RIGHT ORIGIN-BINDING PROTEIN"/>
    <property type="match status" value="1"/>
</dbReference>
<gene>
    <name evidence="5" type="ORF">ID854_08490</name>
</gene>
<dbReference type="RefSeq" id="WP_051462326.1">
    <property type="nucleotide sequence ID" value="NZ_CAWNPE010000001.1"/>
</dbReference>
<protein>
    <submittedName>
        <fullName evidence="5">Helix-turn-helix domain-containing protein</fullName>
    </submittedName>
</protein>
<evidence type="ECO:0000256" key="1">
    <source>
        <dbReference type="ARBA" id="ARBA00023015"/>
    </source>
</evidence>
<feature type="domain" description="HTH araC/xylS-type" evidence="4">
    <location>
        <begin position="11"/>
        <end position="109"/>
    </location>
</feature>
<dbReference type="PANTHER" id="PTHR47504:SF5">
    <property type="entry name" value="RIGHT ORIGIN-BINDING PROTEIN"/>
    <property type="match status" value="1"/>
</dbReference>
<proteinExistence type="predicted"/>
<dbReference type="AlphaFoldDB" id="A0AAW3YTZ2"/>
<accession>A0AAW3YTZ2</accession>
<dbReference type="PROSITE" id="PS01124">
    <property type="entry name" value="HTH_ARAC_FAMILY_2"/>
    <property type="match status" value="1"/>
</dbReference>
<dbReference type="SMART" id="SM00342">
    <property type="entry name" value="HTH_ARAC"/>
    <property type="match status" value="1"/>
</dbReference>
<dbReference type="Pfam" id="PF12833">
    <property type="entry name" value="HTH_18"/>
    <property type="match status" value="1"/>
</dbReference>
<name>A0AAW3YTZ2_9GAMM</name>